<dbReference type="PRINTS" id="PR00740">
    <property type="entry name" value="GLHYDRLASE27"/>
</dbReference>
<dbReference type="CDD" id="cd14792">
    <property type="entry name" value="GH27"/>
    <property type="match status" value="1"/>
</dbReference>
<keyword evidence="6 8" id="KW-1015">Disulfide bond</keyword>
<protein>
    <recommendedName>
        <fullName evidence="3 8">Alpha-galactosidase</fullName>
        <ecNumber evidence="3 8">3.2.1.22</ecNumber>
    </recommendedName>
    <alternativeName>
        <fullName evidence="8">Melibiase</fullName>
    </alternativeName>
</protein>
<feature type="signal peptide" evidence="9">
    <location>
        <begin position="1"/>
        <end position="19"/>
    </location>
</feature>
<evidence type="ECO:0000256" key="7">
    <source>
        <dbReference type="ARBA" id="ARBA00023295"/>
    </source>
</evidence>
<dbReference type="InParanoid" id="A0A165D240"/>
<dbReference type="FunCoup" id="A0A165D240">
    <property type="interactions" value="149"/>
</dbReference>
<sequence>MALSWFAVLAITTPLGVVAYRNGLALTPQMGWNTWNYFGCNVSESTILSAAQAIVDNGLDKYGYEYVIVDDCWHDSTRDPDTGAPRPDPTRFPNGIKAVADEVHSLGLKFGIYSDAGEYTCGGRYGSLGYEEIDAKTYASWDVDYLKYDNCFNDGQSGIPLVSFNRYANMSRALNATGRPILYSMCNWGQDGPWDWAPTIANSWRISGDIFDTFDRADDRCPCTSAIGCLLSGWHCSVMNVINKMSSLGQKAGPGIGWNDADMLEVGNGGMTKSQYIVHFSFWAILKSPLILGNDVTQMTNETLEIITNDAIIAINQDASGSPASRIWVVNVTGGELQLWAGSLSTGATVIGLLNSSPTDQTIDLKMADVFIDSSAQVKTAKYRLYDLWQRSSSNDTVWGKDIGVVSGEVPGVSLAPQSCLIYLAVPEATASSRKRYDEF</sequence>
<evidence type="ECO:0000256" key="5">
    <source>
        <dbReference type="ARBA" id="ARBA00022801"/>
    </source>
</evidence>
<accession>A0A165D240</accession>
<keyword evidence="4 9" id="KW-0732">Signal</keyword>
<dbReference type="InterPro" id="IPR000111">
    <property type="entry name" value="Glyco_hydro_27/36_CS"/>
</dbReference>
<evidence type="ECO:0000256" key="4">
    <source>
        <dbReference type="ARBA" id="ARBA00022729"/>
    </source>
</evidence>
<dbReference type="InterPro" id="IPR041233">
    <property type="entry name" value="Melibiase_C"/>
</dbReference>
<dbReference type="EMBL" id="KV424086">
    <property type="protein sequence ID" value="KZT51903.1"/>
    <property type="molecule type" value="Genomic_DNA"/>
</dbReference>
<keyword evidence="7 8" id="KW-0326">Glycosidase</keyword>
<feature type="chain" id="PRO_5007856327" description="Alpha-galactosidase" evidence="9">
    <location>
        <begin position="20"/>
        <end position="440"/>
    </location>
</feature>
<comment type="similarity">
    <text evidence="2 8">Belongs to the glycosyl hydrolase 27 family.</text>
</comment>
<dbReference type="Proteomes" id="UP000076842">
    <property type="component" value="Unassembled WGS sequence"/>
</dbReference>
<keyword evidence="5 8" id="KW-0378">Hydrolase</keyword>
<dbReference type="FunFam" id="3.20.20.70:FF:000202">
    <property type="entry name" value="Alpha-galactosidase"/>
    <property type="match status" value="1"/>
</dbReference>
<dbReference type="EC" id="3.2.1.22" evidence="3 8"/>
<dbReference type="AlphaFoldDB" id="A0A165D240"/>
<comment type="catalytic activity">
    <reaction evidence="1 8">
        <text>Hydrolysis of terminal, non-reducing alpha-D-galactose residues in alpha-D-galactosides, including galactose oligosaccharides, galactomannans and galactolipids.</text>
        <dbReference type="EC" id="3.2.1.22"/>
    </reaction>
</comment>
<organism evidence="11 12">
    <name type="scientific">Calocera cornea HHB12733</name>
    <dbReference type="NCBI Taxonomy" id="1353952"/>
    <lineage>
        <taxon>Eukaryota</taxon>
        <taxon>Fungi</taxon>
        <taxon>Dikarya</taxon>
        <taxon>Basidiomycota</taxon>
        <taxon>Agaricomycotina</taxon>
        <taxon>Dacrymycetes</taxon>
        <taxon>Dacrymycetales</taxon>
        <taxon>Dacrymycetaceae</taxon>
        <taxon>Calocera</taxon>
    </lineage>
</organism>
<evidence type="ECO:0000259" key="10">
    <source>
        <dbReference type="Pfam" id="PF17801"/>
    </source>
</evidence>
<dbReference type="Gene3D" id="2.60.40.1180">
    <property type="entry name" value="Golgi alpha-mannosidase II"/>
    <property type="match status" value="1"/>
</dbReference>
<dbReference type="GO" id="GO:0004557">
    <property type="term" value="F:alpha-galactosidase activity"/>
    <property type="evidence" value="ECO:0007669"/>
    <property type="project" value="UniProtKB-EC"/>
</dbReference>
<evidence type="ECO:0000256" key="1">
    <source>
        <dbReference type="ARBA" id="ARBA00001255"/>
    </source>
</evidence>
<evidence type="ECO:0000256" key="3">
    <source>
        <dbReference type="ARBA" id="ARBA00012755"/>
    </source>
</evidence>
<dbReference type="Pfam" id="PF16499">
    <property type="entry name" value="Melibiase_2"/>
    <property type="match status" value="1"/>
</dbReference>
<keyword evidence="12" id="KW-1185">Reference proteome</keyword>
<dbReference type="Gene3D" id="3.20.20.70">
    <property type="entry name" value="Aldolase class I"/>
    <property type="match status" value="1"/>
</dbReference>
<dbReference type="OrthoDB" id="5795902at2759"/>
<dbReference type="SUPFAM" id="SSF51445">
    <property type="entry name" value="(Trans)glycosidases"/>
    <property type="match status" value="1"/>
</dbReference>
<reference evidence="11 12" key="1">
    <citation type="journal article" date="2016" name="Mol. Biol. Evol.">
        <title>Comparative Genomics of Early-Diverging Mushroom-Forming Fungi Provides Insights into the Origins of Lignocellulose Decay Capabilities.</title>
        <authorList>
            <person name="Nagy L.G."/>
            <person name="Riley R."/>
            <person name="Tritt A."/>
            <person name="Adam C."/>
            <person name="Daum C."/>
            <person name="Floudas D."/>
            <person name="Sun H."/>
            <person name="Yadav J.S."/>
            <person name="Pangilinan J."/>
            <person name="Larsson K.H."/>
            <person name="Matsuura K."/>
            <person name="Barry K."/>
            <person name="Labutti K."/>
            <person name="Kuo R."/>
            <person name="Ohm R.A."/>
            <person name="Bhattacharya S.S."/>
            <person name="Shirouzu T."/>
            <person name="Yoshinaga Y."/>
            <person name="Martin F.M."/>
            <person name="Grigoriev I.V."/>
            <person name="Hibbett D.S."/>
        </authorList>
    </citation>
    <scope>NUCLEOTIDE SEQUENCE [LARGE SCALE GENOMIC DNA]</scope>
    <source>
        <strain evidence="11 12">HHB12733</strain>
    </source>
</reference>
<evidence type="ECO:0000256" key="6">
    <source>
        <dbReference type="ARBA" id="ARBA00023157"/>
    </source>
</evidence>
<evidence type="ECO:0000313" key="12">
    <source>
        <dbReference type="Proteomes" id="UP000076842"/>
    </source>
</evidence>
<dbReference type="GO" id="GO:0005995">
    <property type="term" value="P:melibiose catabolic process"/>
    <property type="evidence" value="ECO:0007669"/>
    <property type="project" value="UniProtKB-ARBA"/>
</dbReference>
<dbReference type="PROSITE" id="PS00512">
    <property type="entry name" value="ALPHA_GALACTOSIDASE"/>
    <property type="match status" value="1"/>
</dbReference>
<dbReference type="STRING" id="1353952.A0A165D240"/>
<dbReference type="InterPro" id="IPR013785">
    <property type="entry name" value="Aldolase_TIM"/>
</dbReference>
<dbReference type="InterPro" id="IPR017853">
    <property type="entry name" value="GH"/>
</dbReference>
<dbReference type="PANTHER" id="PTHR11452">
    <property type="entry name" value="ALPHA-GALACTOSIDASE/ALPHA-N-ACETYLGALACTOSAMINIDASE"/>
    <property type="match status" value="1"/>
</dbReference>
<dbReference type="SUPFAM" id="SSF51011">
    <property type="entry name" value="Glycosyl hydrolase domain"/>
    <property type="match status" value="1"/>
</dbReference>
<gene>
    <name evidence="11" type="ORF">CALCODRAFT_502986</name>
</gene>
<evidence type="ECO:0000256" key="8">
    <source>
        <dbReference type="RuleBase" id="RU361168"/>
    </source>
</evidence>
<evidence type="ECO:0000313" key="11">
    <source>
        <dbReference type="EMBL" id="KZT51903.1"/>
    </source>
</evidence>
<dbReference type="Pfam" id="PF17801">
    <property type="entry name" value="Melibiase_C"/>
    <property type="match status" value="1"/>
</dbReference>
<dbReference type="InterPro" id="IPR002241">
    <property type="entry name" value="Glyco_hydro_27"/>
</dbReference>
<dbReference type="PANTHER" id="PTHR11452:SF75">
    <property type="entry name" value="ALPHA-GALACTOSIDASE MEL1"/>
    <property type="match status" value="1"/>
</dbReference>
<name>A0A165D240_9BASI</name>
<proteinExistence type="inferred from homology"/>
<feature type="domain" description="Alpha galactosidase C-terminal" evidence="10">
    <location>
        <begin position="335"/>
        <end position="397"/>
    </location>
</feature>
<evidence type="ECO:0000256" key="2">
    <source>
        <dbReference type="ARBA" id="ARBA00009743"/>
    </source>
</evidence>
<dbReference type="InterPro" id="IPR013780">
    <property type="entry name" value="Glyco_hydro_b"/>
</dbReference>
<evidence type="ECO:0000256" key="9">
    <source>
        <dbReference type="SAM" id="SignalP"/>
    </source>
</evidence>